<dbReference type="Pfam" id="PF00078">
    <property type="entry name" value="RVT_1"/>
    <property type="match status" value="1"/>
</dbReference>
<dbReference type="PANTHER" id="PTHR47027:SF20">
    <property type="entry name" value="REVERSE TRANSCRIPTASE-LIKE PROTEIN WITH RNA-DIRECTED DNA POLYMERASE DOMAIN"/>
    <property type="match status" value="1"/>
</dbReference>
<evidence type="ECO:0000259" key="2">
    <source>
        <dbReference type="PROSITE" id="PS50878"/>
    </source>
</evidence>
<proteinExistence type="predicted"/>
<feature type="domain" description="Reverse transcriptase" evidence="2">
    <location>
        <begin position="205"/>
        <end position="446"/>
    </location>
</feature>
<dbReference type="PANTHER" id="PTHR47027">
    <property type="entry name" value="REVERSE TRANSCRIPTASE DOMAIN-CONTAINING PROTEIN"/>
    <property type="match status" value="1"/>
</dbReference>
<dbReference type="InterPro" id="IPR043502">
    <property type="entry name" value="DNA/RNA_pol_sf"/>
</dbReference>
<dbReference type="CDD" id="cd01650">
    <property type="entry name" value="RT_nLTR_like"/>
    <property type="match status" value="1"/>
</dbReference>
<gene>
    <name evidence="3" type="primary">Necator_chrIII.g10011</name>
    <name evidence="3" type="ORF">RB195_009246</name>
</gene>
<evidence type="ECO:0000256" key="1">
    <source>
        <dbReference type="SAM" id="MobiDB-lite"/>
    </source>
</evidence>
<keyword evidence="4" id="KW-1185">Reference proteome</keyword>
<accession>A0ABR1CU61</accession>
<dbReference type="InterPro" id="IPR000477">
    <property type="entry name" value="RT_dom"/>
</dbReference>
<feature type="compositionally biased region" description="Basic and acidic residues" evidence="1">
    <location>
        <begin position="88"/>
        <end position="101"/>
    </location>
</feature>
<evidence type="ECO:0000313" key="3">
    <source>
        <dbReference type="EMBL" id="KAK6741273.1"/>
    </source>
</evidence>
<protein>
    <recommendedName>
        <fullName evidence="2">Reverse transcriptase domain-containing protein</fullName>
    </recommendedName>
</protein>
<reference evidence="3 4" key="1">
    <citation type="submission" date="2023-08" db="EMBL/GenBank/DDBJ databases">
        <title>A Necator americanus chromosomal reference genome.</title>
        <authorList>
            <person name="Ilik V."/>
            <person name="Petrzelkova K.J."/>
            <person name="Pardy F."/>
            <person name="Fuh T."/>
            <person name="Niatou-Singa F.S."/>
            <person name="Gouil Q."/>
            <person name="Baker L."/>
            <person name="Ritchie M.E."/>
            <person name="Jex A.R."/>
            <person name="Gazzola D."/>
            <person name="Li H."/>
            <person name="Toshio Fujiwara R."/>
            <person name="Zhan B."/>
            <person name="Aroian R.V."/>
            <person name="Pafco B."/>
            <person name="Schwarz E.M."/>
        </authorList>
    </citation>
    <scope>NUCLEOTIDE SEQUENCE [LARGE SCALE GENOMIC DNA]</scope>
    <source>
        <strain evidence="3 4">Aroian</strain>
        <tissue evidence="3">Whole animal</tissue>
    </source>
</reference>
<dbReference type="PROSITE" id="PS50878">
    <property type="entry name" value="RT_POL"/>
    <property type="match status" value="1"/>
</dbReference>
<organism evidence="3 4">
    <name type="scientific">Necator americanus</name>
    <name type="common">Human hookworm</name>
    <dbReference type="NCBI Taxonomy" id="51031"/>
    <lineage>
        <taxon>Eukaryota</taxon>
        <taxon>Metazoa</taxon>
        <taxon>Ecdysozoa</taxon>
        <taxon>Nematoda</taxon>
        <taxon>Chromadorea</taxon>
        <taxon>Rhabditida</taxon>
        <taxon>Rhabditina</taxon>
        <taxon>Rhabditomorpha</taxon>
        <taxon>Strongyloidea</taxon>
        <taxon>Ancylostomatidae</taxon>
        <taxon>Bunostominae</taxon>
        <taxon>Necator</taxon>
    </lineage>
</organism>
<name>A0ABR1CU61_NECAM</name>
<dbReference type="EMBL" id="JAVFWL010000003">
    <property type="protein sequence ID" value="KAK6741273.1"/>
    <property type="molecule type" value="Genomic_DNA"/>
</dbReference>
<sequence>MEKNMCYRQRRRKEVVYDDCVLEDSLSQGDWHIEEDPNVDYEMLLRGLRACAERASKSRTTNLDRISKTTKELLGRRRALRLDPNASHIERSSTKKNESKEVPQGSPRIPLATLLSEDGTRTSSRREMEIITERFYSNLFRSSTPVLSPIIPTGEAPPRILPSEVRVAIKSMKSGTAPGPDFISADFLRAGGHPLHVILSAHMTSYLQKERIPDQWKTSRTVLIHKKGDREDLRNYRPICLLSVLYKLFTKIILTRISRTLDEARLKNKLDSAKGSLLGHIQTVSGSEVCREYRLPLVLTFVDYEKTFDSVETNAILSALVDQAFPPPSHHTHWKGGTTRRYYIAEAVPAALQWIMKSLSLEERGIRVDGRFLSNLRFADDIVLFSSSTNEAETMLNELNEVGKRIGLRINRKKTQFMKNCEDGGVQLEGFQIVETPSYVYLGRSMNMENDLKEELNRRMRAAWAAFAAVREATDQNLRAHLFDSTVLPALCYAAETWADTAATSRKLLTTHRALERCLLKFNRRTTPCRSS</sequence>
<dbReference type="Proteomes" id="UP001303046">
    <property type="component" value="Unassembled WGS sequence"/>
</dbReference>
<evidence type="ECO:0000313" key="4">
    <source>
        <dbReference type="Proteomes" id="UP001303046"/>
    </source>
</evidence>
<comment type="caution">
    <text evidence="3">The sequence shown here is derived from an EMBL/GenBank/DDBJ whole genome shotgun (WGS) entry which is preliminary data.</text>
</comment>
<dbReference type="SUPFAM" id="SSF56672">
    <property type="entry name" value="DNA/RNA polymerases"/>
    <property type="match status" value="1"/>
</dbReference>
<feature type="region of interest" description="Disordered" evidence="1">
    <location>
        <begin position="81"/>
        <end position="123"/>
    </location>
</feature>